<reference evidence="2 3" key="1">
    <citation type="submission" date="2014-02" db="EMBL/GenBank/DDBJ databases">
        <authorList>
            <person name="Genoscope - CEA"/>
        </authorList>
    </citation>
    <scope>NUCLEOTIDE SEQUENCE [LARGE SCALE GENOMIC DNA]</scope>
    <source>
        <strain evidence="2 3">PCC 8005</strain>
    </source>
</reference>
<accession>A0A9P1KLQ3</accession>
<sequence length="92" mass="10384">MKTLLKWLVVGCLELILCFWILGTSANLVSSPSNLKVWLGVFGYFTGLVIIPGVSVSHVTRKIHRAKVEQKQLQATFPEDETSWLKLLDSQR</sequence>
<feature type="transmembrane region" description="Helical" evidence="1">
    <location>
        <begin position="35"/>
        <end position="57"/>
    </location>
</feature>
<dbReference type="AlphaFoldDB" id="A0A9P1KLQ3"/>
<feature type="transmembrane region" description="Helical" evidence="1">
    <location>
        <begin position="7"/>
        <end position="29"/>
    </location>
</feature>
<dbReference type="EMBL" id="FO818640">
    <property type="protein sequence ID" value="CDM98128.1"/>
    <property type="molecule type" value="Genomic_DNA"/>
</dbReference>
<gene>
    <name evidence="2" type="ORF">ARTHRO_60729</name>
</gene>
<name>A0A9P1KLQ3_9CYAN</name>
<keyword evidence="1" id="KW-0472">Membrane</keyword>
<keyword evidence="1" id="KW-0812">Transmembrane</keyword>
<evidence type="ECO:0000256" key="1">
    <source>
        <dbReference type="SAM" id="Phobius"/>
    </source>
</evidence>
<dbReference type="Proteomes" id="UP000032946">
    <property type="component" value="Chromosome"/>
</dbReference>
<keyword evidence="1" id="KW-1133">Transmembrane helix</keyword>
<organism evidence="2 3">
    <name type="scientific">Limnospira indica PCC 8005</name>
    <dbReference type="NCBI Taxonomy" id="376219"/>
    <lineage>
        <taxon>Bacteria</taxon>
        <taxon>Bacillati</taxon>
        <taxon>Cyanobacteriota</taxon>
        <taxon>Cyanophyceae</taxon>
        <taxon>Oscillatoriophycideae</taxon>
        <taxon>Oscillatoriales</taxon>
        <taxon>Sirenicapillariaceae</taxon>
        <taxon>Limnospira</taxon>
    </lineage>
</organism>
<protein>
    <submittedName>
        <fullName evidence="2">Uncharacterized protein</fullName>
    </submittedName>
</protein>
<dbReference type="RefSeq" id="WP_008055924.1">
    <property type="nucleotide sequence ID" value="NZ_FO818640.1"/>
</dbReference>
<proteinExistence type="predicted"/>
<evidence type="ECO:0000313" key="2">
    <source>
        <dbReference type="EMBL" id="CDM98128.1"/>
    </source>
</evidence>
<keyword evidence="3" id="KW-1185">Reference proteome</keyword>
<evidence type="ECO:0000313" key="3">
    <source>
        <dbReference type="Proteomes" id="UP000032946"/>
    </source>
</evidence>